<comment type="cofactor">
    <cofactor evidence="1">
        <name>Mn(2+)</name>
        <dbReference type="ChEBI" id="CHEBI:29035"/>
    </cofactor>
</comment>
<evidence type="ECO:0000256" key="11">
    <source>
        <dbReference type="ARBA" id="ARBA00048336"/>
    </source>
</evidence>
<proteinExistence type="inferred from homology"/>
<dbReference type="PROSITE" id="PS51746">
    <property type="entry name" value="PPM_2"/>
    <property type="match status" value="1"/>
</dbReference>
<dbReference type="Pfam" id="PF00481">
    <property type="entry name" value="PP2C"/>
    <property type="match status" value="1"/>
</dbReference>
<comment type="catalytic activity">
    <reaction evidence="10">
        <text>O-phospho-L-seryl-[protein] + H2O = L-seryl-[protein] + phosphate</text>
        <dbReference type="Rhea" id="RHEA:20629"/>
        <dbReference type="Rhea" id="RHEA-COMP:9863"/>
        <dbReference type="Rhea" id="RHEA-COMP:11604"/>
        <dbReference type="ChEBI" id="CHEBI:15377"/>
        <dbReference type="ChEBI" id="CHEBI:29999"/>
        <dbReference type="ChEBI" id="CHEBI:43474"/>
        <dbReference type="ChEBI" id="CHEBI:83421"/>
        <dbReference type="EC" id="3.1.3.16"/>
    </reaction>
</comment>
<dbReference type="SUPFAM" id="SSF81606">
    <property type="entry name" value="PP2C-like"/>
    <property type="match status" value="1"/>
</dbReference>
<name>A0AAV9CIP2_ACOCL</name>
<evidence type="ECO:0000313" key="14">
    <source>
        <dbReference type="EMBL" id="KAK1288775.1"/>
    </source>
</evidence>
<dbReference type="SMART" id="SM00332">
    <property type="entry name" value="PP2Cc"/>
    <property type="match status" value="1"/>
</dbReference>
<dbReference type="GO" id="GO:0004722">
    <property type="term" value="F:protein serine/threonine phosphatase activity"/>
    <property type="evidence" value="ECO:0007669"/>
    <property type="project" value="UniProtKB-EC"/>
</dbReference>
<dbReference type="EC" id="3.1.3.16" evidence="4"/>
<protein>
    <recommendedName>
        <fullName evidence="4">protein-serine/threonine phosphatase</fullName>
        <ecNumber evidence="4">3.1.3.16</ecNumber>
    </recommendedName>
</protein>
<comment type="caution">
    <text evidence="14">The sequence shown here is derived from an EMBL/GenBank/DDBJ whole genome shotgun (WGS) entry which is preliminary data.</text>
</comment>
<evidence type="ECO:0000256" key="9">
    <source>
        <dbReference type="ARBA" id="ARBA00023211"/>
    </source>
</evidence>
<accession>A0AAV9CIP2</accession>
<evidence type="ECO:0000256" key="10">
    <source>
        <dbReference type="ARBA" id="ARBA00047761"/>
    </source>
</evidence>
<dbReference type="InterPro" id="IPR036457">
    <property type="entry name" value="PPM-type-like_dom_sf"/>
</dbReference>
<evidence type="ECO:0000313" key="15">
    <source>
        <dbReference type="Proteomes" id="UP001180020"/>
    </source>
</evidence>
<evidence type="ECO:0000256" key="7">
    <source>
        <dbReference type="ARBA" id="ARBA00022842"/>
    </source>
</evidence>
<evidence type="ECO:0000256" key="12">
    <source>
        <dbReference type="RuleBase" id="RU003465"/>
    </source>
</evidence>
<dbReference type="SMART" id="SM00331">
    <property type="entry name" value="PP2C_SIG"/>
    <property type="match status" value="1"/>
</dbReference>
<dbReference type="AlphaFoldDB" id="A0AAV9CIP2"/>
<keyword evidence="7" id="KW-0460">Magnesium</keyword>
<comment type="catalytic activity">
    <reaction evidence="11">
        <text>O-phospho-L-threonyl-[protein] + H2O = L-threonyl-[protein] + phosphate</text>
        <dbReference type="Rhea" id="RHEA:47004"/>
        <dbReference type="Rhea" id="RHEA-COMP:11060"/>
        <dbReference type="Rhea" id="RHEA-COMP:11605"/>
        <dbReference type="ChEBI" id="CHEBI:15377"/>
        <dbReference type="ChEBI" id="CHEBI:30013"/>
        <dbReference type="ChEBI" id="CHEBI:43474"/>
        <dbReference type="ChEBI" id="CHEBI:61977"/>
        <dbReference type="EC" id="3.1.3.16"/>
    </reaction>
</comment>
<sequence length="388" mass="42410">MIVLVASVLNVSFSMINFLLHSIITLKKTFSMKVLTSPAPPSPPPLSWRTALPEPPTFPSKRVFRSLGLEPPFIASKVIVVPSEGETTGAPPRDEGKAALGKARRRPARIVIPDSSSVGFGEGRCVFEEVEFKVEEREYCLASRKGCKQDMEDGYGAITNISGDSKQAIFGVFDGHGGRAAVDHVTEKLGKNIIAAIDELKGEDKLEEAIKEGYLTTDKEFLSQCVSSGTCVATVLLKGGELLIANAGDCRVVLSRNGVAEALTNDHRPGREDERSRIEDSGGYVSCRNGVWRVQGSLAISRAIGDLHLKDWIISEPEIRRLQITSDCEFLIMASDGLWDKVTNQEAVDEVLKHRSPLQSCKSLMDLSASRGNKDDKTVMVIDLHRFI</sequence>
<organism evidence="14 15">
    <name type="scientific">Acorus calamus</name>
    <name type="common">Sweet flag</name>
    <dbReference type="NCBI Taxonomy" id="4465"/>
    <lineage>
        <taxon>Eukaryota</taxon>
        <taxon>Viridiplantae</taxon>
        <taxon>Streptophyta</taxon>
        <taxon>Embryophyta</taxon>
        <taxon>Tracheophyta</taxon>
        <taxon>Spermatophyta</taxon>
        <taxon>Magnoliopsida</taxon>
        <taxon>Liliopsida</taxon>
        <taxon>Acoraceae</taxon>
        <taxon>Acorus</taxon>
    </lineage>
</organism>
<dbReference type="InterPro" id="IPR001932">
    <property type="entry name" value="PPM-type_phosphatase-like_dom"/>
</dbReference>
<feature type="domain" description="PPM-type phosphatase" evidence="13">
    <location>
        <begin position="138"/>
        <end position="384"/>
    </location>
</feature>
<gene>
    <name evidence="14" type="ORF">QJS10_CPB19g00249</name>
</gene>
<dbReference type="FunFam" id="3.60.40.10:FF:000079">
    <property type="entry name" value="Probable protein phosphatase 2C 74"/>
    <property type="match status" value="1"/>
</dbReference>
<evidence type="ECO:0000256" key="8">
    <source>
        <dbReference type="ARBA" id="ARBA00022912"/>
    </source>
</evidence>
<keyword evidence="15" id="KW-1185">Reference proteome</keyword>
<reference evidence="14" key="1">
    <citation type="journal article" date="2023" name="Nat. Commun.">
        <title>Diploid and tetraploid genomes of Acorus and the evolution of monocots.</title>
        <authorList>
            <person name="Ma L."/>
            <person name="Liu K.W."/>
            <person name="Li Z."/>
            <person name="Hsiao Y.Y."/>
            <person name="Qi Y."/>
            <person name="Fu T."/>
            <person name="Tang G.D."/>
            <person name="Zhang D."/>
            <person name="Sun W.H."/>
            <person name="Liu D.K."/>
            <person name="Li Y."/>
            <person name="Chen G.Z."/>
            <person name="Liu X.D."/>
            <person name="Liao X.Y."/>
            <person name="Jiang Y.T."/>
            <person name="Yu X."/>
            <person name="Hao Y."/>
            <person name="Huang J."/>
            <person name="Zhao X.W."/>
            <person name="Ke S."/>
            <person name="Chen Y.Y."/>
            <person name="Wu W.L."/>
            <person name="Hsu J.L."/>
            <person name="Lin Y.F."/>
            <person name="Huang M.D."/>
            <person name="Li C.Y."/>
            <person name="Huang L."/>
            <person name="Wang Z.W."/>
            <person name="Zhao X."/>
            <person name="Zhong W.Y."/>
            <person name="Peng D.H."/>
            <person name="Ahmad S."/>
            <person name="Lan S."/>
            <person name="Zhang J.S."/>
            <person name="Tsai W.C."/>
            <person name="Van de Peer Y."/>
            <person name="Liu Z.J."/>
        </authorList>
    </citation>
    <scope>NUCLEOTIDE SEQUENCE</scope>
    <source>
        <strain evidence="14">CP</strain>
    </source>
</reference>
<dbReference type="PANTHER" id="PTHR47992">
    <property type="entry name" value="PROTEIN PHOSPHATASE"/>
    <property type="match status" value="1"/>
</dbReference>
<evidence type="ECO:0000256" key="4">
    <source>
        <dbReference type="ARBA" id="ARBA00013081"/>
    </source>
</evidence>
<evidence type="ECO:0000256" key="2">
    <source>
        <dbReference type="ARBA" id="ARBA00001946"/>
    </source>
</evidence>
<evidence type="ECO:0000259" key="13">
    <source>
        <dbReference type="PROSITE" id="PS51746"/>
    </source>
</evidence>
<dbReference type="InterPro" id="IPR000222">
    <property type="entry name" value="PP2C_BS"/>
</dbReference>
<evidence type="ECO:0000256" key="5">
    <source>
        <dbReference type="ARBA" id="ARBA00022723"/>
    </source>
</evidence>
<keyword evidence="9" id="KW-0464">Manganese</keyword>
<dbReference type="EMBL" id="JAUJYO010000019">
    <property type="protein sequence ID" value="KAK1288775.1"/>
    <property type="molecule type" value="Genomic_DNA"/>
</dbReference>
<evidence type="ECO:0000256" key="1">
    <source>
        <dbReference type="ARBA" id="ARBA00001936"/>
    </source>
</evidence>
<keyword evidence="6 12" id="KW-0378">Hydrolase</keyword>
<keyword evidence="5" id="KW-0479">Metal-binding</keyword>
<comment type="similarity">
    <text evidence="3 12">Belongs to the PP2C family.</text>
</comment>
<comment type="cofactor">
    <cofactor evidence="2">
        <name>Mg(2+)</name>
        <dbReference type="ChEBI" id="CHEBI:18420"/>
    </cofactor>
</comment>
<reference evidence="14" key="2">
    <citation type="submission" date="2023-06" db="EMBL/GenBank/DDBJ databases">
        <authorList>
            <person name="Ma L."/>
            <person name="Liu K.-W."/>
            <person name="Li Z."/>
            <person name="Hsiao Y.-Y."/>
            <person name="Qi Y."/>
            <person name="Fu T."/>
            <person name="Tang G."/>
            <person name="Zhang D."/>
            <person name="Sun W.-H."/>
            <person name="Liu D.-K."/>
            <person name="Li Y."/>
            <person name="Chen G.-Z."/>
            <person name="Liu X.-D."/>
            <person name="Liao X.-Y."/>
            <person name="Jiang Y.-T."/>
            <person name="Yu X."/>
            <person name="Hao Y."/>
            <person name="Huang J."/>
            <person name="Zhao X.-W."/>
            <person name="Ke S."/>
            <person name="Chen Y.-Y."/>
            <person name="Wu W.-L."/>
            <person name="Hsu J.-L."/>
            <person name="Lin Y.-F."/>
            <person name="Huang M.-D."/>
            <person name="Li C.-Y."/>
            <person name="Huang L."/>
            <person name="Wang Z.-W."/>
            <person name="Zhao X."/>
            <person name="Zhong W.-Y."/>
            <person name="Peng D.-H."/>
            <person name="Ahmad S."/>
            <person name="Lan S."/>
            <person name="Zhang J.-S."/>
            <person name="Tsai W.-C."/>
            <person name="Van De Peer Y."/>
            <person name="Liu Z.-J."/>
        </authorList>
    </citation>
    <scope>NUCLEOTIDE SEQUENCE</scope>
    <source>
        <strain evidence="14">CP</strain>
        <tissue evidence="14">Leaves</tissue>
    </source>
</reference>
<dbReference type="CDD" id="cd00143">
    <property type="entry name" value="PP2Cc"/>
    <property type="match status" value="1"/>
</dbReference>
<dbReference type="Proteomes" id="UP001180020">
    <property type="component" value="Unassembled WGS sequence"/>
</dbReference>
<dbReference type="InterPro" id="IPR015655">
    <property type="entry name" value="PP2C"/>
</dbReference>
<dbReference type="Gene3D" id="3.60.40.10">
    <property type="entry name" value="PPM-type phosphatase domain"/>
    <property type="match status" value="1"/>
</dbReference>
<keyword evidence="8 12" id="KW-0904">Protein phosphatase</keyword>
<evidence type="ECO:0000256" key="3">
    <source>
        <dbReference type="ARBA" id="ARBA00006702"/>
    </source>
</evidence>
<evidence type="ECO:0000256" key="6">
    <source>
        <dbReference type="ARBA" id="ARBA00022801"/>
    </source>
</evidence>
<dbReference type="GO" id="GO:0046872">
    <property type="term" value="F:metal ion binding"/>
    <property type="evidence" value="ECO:0007669"/>
    <property type="project" value="UniProtKB-KW"/>
</dbReference>
<dbReference type="PROSITE" id="PS01032">
    <property type="entry name" value="PPM_1"/>
    <property type="match status" value="1"/>
</dbReference>